<organism evidence="2 4">
    <name type="scientific">Pseudomonas fluorescens</name>
    <dbReference type="NCBI Taxonomy" id="294"/>
    <lineage>
        <taxon>Bacteria</taxon>
        <taxon>Pseudomonadati</taxon>
        <taxon>Pseudomonadota</taxon>
        <taxon>Gammaproteobacteria</taxon>
        <taxon>Pseudomonadales</taxon>
        <taxon>Pseudomonadaceae</taxon>
        <taxon>Pseudomonas</taxon>
    </lineage>
</organism>
<evidence type="ECO:0000313" key="2">
    <source>
        <dbReference type="EMBL" id="VVQ25844.1"/>
    </source>
</evidence>
<dbReference type="EMBL" id="CABVHW010000009">
    <property type="protein sequence ID" value="VVO07246.1"/>
    <property type="molecule type" value="Genomic_DNA"/>
</dbReference>
<reference evidence="3 4" key="1">
    <citation type="submission" date="2019-09" db="EMBL/GenBank/DDBJ databases">
        <authorList>
            <person name="Chandra G."/>
            <person name="Truman W A."/>
        </authorList>
    </citation>
    <scope>NUCLEOTIDE SEQUENCE [LARGE SCALE GENOMIC DNA]</scope>
    <source>
        <strain evidence="1">PS710</strain>
        <strain evidence="2">PS928</strain>
    </source>
</reference>
<evidence type="ECO:0000313" key="1">
    <source>
        <dbReference type="EMBL" id="VVO07246.1"/>
    </source>
</evidence>
<dbReference type="Proteomes" id="UP000381378">
    <property type="component" value="Unassembled WGS sequence"/>
</dbReference>
<proteinExistence type="predicted"/>
<evidence type="ECO:0000313" key="3">
    <source>
        <dbReference type="Proteomes" id="UP000381093"/>
    </source>
</evidence>
<dbReference type="Proteomes" id="UP000381093">
    <property type="component" value="Unassembled WGS sequence"/>
</dbReference>
<dbReference type="AlphaFoldDB" id="A0A5E6TP86"/>
<evidence type="ECO:0000313" key="4">
    <source>
        <dbReference type="Proteomes" id="UP000381378"/>
    </source>
</evidence>
<sequence length="60" mass="6864">MSKKFEKLHIDFGKKMGSRKDKTLSTGLLLKKQPAKRILIVQPLAQRKVAKLTHPKLALR</sequence>
<gene>
    <name evidence="1" type="ORF">PS710_03159</name>
    <name evidence="2" type="ORF">PS928_06224</name>
</gene>
<protein>
    <submittedName>
        <fullName evidence="2">Uncharacterized protein</fullName>
    </submittedName>
</protein>
<name>A0A5E6TP86_PSEFL</name>
<dbReference type="EMBL" id="CABVJF010000037">
    <property type="protein sequence ID" value="VVQ25844.1"/>
    <property type="molecule type" value="Genomic_DNA"/>
</dbReference>
<accession>A0A5E6TP86</accession>